<evidence type="ECO:0000313" key="8">
    <source>
        <dbReference type="Proteomes" id="UP001516400"/>
    </source>
</evidence>
<keyword evidence="4" id="KW-0378">Hydrolase</keyword>
<dbReference type="InterPro" id="IPR015883">
    <property type="entry name" value="Glyco_hydro_20_cat"/>
</dbReference>
<evidence type="ECO:0000256" key="4">
    <source>
        <dbReference type="ARBA" id="ARBA00022801"/>
    </source>
</evidence>
<sequence>AYHPIAAVYQPDDVQTVIEYARKRGIRVLIEYDTPGHTLSWGYGIKGILTKCVGISDEYGPMDPSQPFLYDFLREFFQEVSEVFPEKYVHLGGDEVSFDCWY</sequence>
<evidence type="ECO:0000256" key="1">
    <source>
        <dbReference type="ARBA" id="ARBA00001231"/>
    </source>
</evidence>
<dbReference type="AlphaFoldDB" id="A0ABD2P790"/>
<evidence type="ECO:0000256" key="5">
    <source>
        <dbReference type="PIRSR" id="PIRSR625705-1"/>
    </source>
</evidence>
<name>A0ABD2P790_9CUCU</name>
<proteinExistence type="inferred from homology"/>
<feature type="non-terminal residue" evidence="7">
    <location>
        <position position="102"/>
    </location>
</feature>
<dbReference type="SUPFAM" id="SSF51445">
    <property type="entry name" value="(Trans)glycosidases"/>
    <property type="match status" value="1"/>
</dbReference>
<dbReference type="InterPro" id="IPR025705">
    <property type="entry name" value="Beta_hexosaminidase_sua/sub"/>
</dbReference>
<dbReference type="GO" id="GO:0004563">
    <property type="term" value="F:beta-N-acetylhexosaminidase activity"/>
    <property type="evidence" value="ECO:0007669"/>
    <property type="project" value="UniProtKB-EC"/>
</dbReference>
<comment type="caution">
    <text evidence="7">The sequence shown here is derived from an EMBL/GenBank/DDBJ whole genome shotgun (WGS) entry which is preliminary data.</text>
</comment>
<accession>A0ABD2P790</accession>
<evidence type="ECO:0000256" key="3">
    <source>
        <dbReference type="ARBA" id="ARBA00012663"/>
    </source>
</evidence>
<evidence type="ECO:0000259" key="6">
    <source>
        <dbReference type="Pfam" id="PF00728"/>
    </source>
</evidence>
<dbReference type="Proteomes" id="UP001516400">
    <property type="component" value="Unassembled WGS sequence"/>
</dbReference>
<dbReference type="PANTHER" id="PTHR22600">
    <property type="entry name" value="BETA-HEXOSAMINIDASE"/>
    <property type="match status" value="1"/>
</dbReference>
<dbReference type="InterPro" id="IPR017853">
    <property type="entry name" value="GH"/>
</dbReference>
<dbReference type="Gene3D" id="3.20.20.80">
    <property type="entry name" value="Glycosidases"/>
    <property type="match status" value="1"/>
</dbReference>
<keyword evidence="8" id="KW-1185">Reference proteome</keyword>
<feature type="non-terminal residue" evidence="7">
    <location>
        <position position="1"/>
    </location>
</feature>
<feature type="active site" description="Proton donor" evidence="5">
    <location>
        <position position="95"/>
    </location>
</feature>
<feature type="domain" description="Glycoside hydrolase family 20 catalytic" evidence="6">
    <location>
        <begin position="6"/>
        <end position="101"/>
    </location>
</feature>
<evidence type="ECO:0000256" key="2">
    <source>
        <dbReference type="ARBA" id="ARBA00006285"/>
    </source>
</evidence>
<dbReference type="PRINTS" id="PR00738">
    <property type="entry name" value="GLHYDRLASE20"/>
</dbReference>
<comment type="catalytic activity">
    <reaction evidence="1">
        <text>Hydrolysis of terminal non-reducing N-acetyl-D-hexosamine residues in N-acetyl-beta-D-hexosaminides.</text>
        <dbReference type="EC" id="3.2.1.52"/>
    </reaction>
</comment>
<protein>
    <recommendedName>
        <fullName evidence="3">beta-N-acetylhexosaminidase</fullName>
        <ecNumber evidence="3">3.2.1.52</ecNumber>
    </recommendedName>
</protein>
<evidence type="ECO:0000313" key="7">
    <source>
        <dbReference type="EMBL" id="KAL3286511.1"/>
    </source>
</evidence>
<gene>
    <name evidence="7" type="ORF">HHI36_001016</name>
</gene>
<dbReference type="Pfam" id="PF00728">
    <property type="entry name" value="Glyco_hydro_20"/>
    <property type="match status" value="1"/>
</dbReference>
<reference evidence="7 8" key="1">
    <citation type="journal article" date="2021" name="BMC Biol.">
        <title>Horizontally acquired antibacterial genes associated with adaptive radiation of ladybird beetles.</title>
        <authorList>
            <person name="Li H.S."/>
            <person name="Tang X.F."/>
            <person name="Huang Y.H."/>
            <person name="Xu Z.Y."/>
            <person name="Chen M.L."/>
            <person name="Du X.Y."/>
            <person name="Qiu B.Y."/>
            <person name="Chen P.T."/>
            <person name="Zhang W."/>
            <person name="Slipinski A."/>
            <person name="Escalona H.E."/>
            <person name="Waterhouse R.M."/>
            <person name="Zwick A."/>
            <person name="Pang H."/>
        </authorList>
    </citation>
    <scope>NUCLEOTIDE SEQUENCE [LARGE SCALE GENOMIC DNA]</scope>
    <source>
        <strain evidence="7">SYSU2018</strain>
    </source>
</reference>
<organism evidence="7 8">
    <name type="scientific">Cryptolaemus montrouzieri</name>
    <dbReference type="NCBI Taxonomy" id="559131"/>
    <lineage>
        <taxon>Eukaryota</taxon>
        <taxon>Metazoa</taxon>
        <taxon>Ecdysozoa</taxon>
        <taxon>Arthropoda</taxon>
        <taxon>Hexapoda</taxon>
        <taxon>Insecta</taxon>
        <taxon>Pterygota</taxon>
        <taxon>Neoptera</taxon>
        <taxon>Endopterygota</taxon>
        <taxon>Coleoptera</taxon>
        <taxon>Polyphaga</taxon>
        <taxon>Cucujiformia</taxon>
        <taxon>Coccinelloidea</taxon>
        <taxon>Coccinellidae</taxon>
        <taxon>Scymninae</taxon>
        <taxon>Scymnini</taxon>
        <taxon>Cryptolaemus</taxon>
    </lineage>
</organism>
<dbReference type="EC" id="3.2.1.52" evidence="3"/>
<comment type="similarity">
    <text evidence="2">Belongs to the glycosyl hydrolase 20 family.</text>
</comment>
<dbReference type="PANTHER" id="PTHR22600:SF21">
    <property type="entry name" value="BETA-HEXOSAMINIDASE A"/>
    <property type="match status" value="1"/>
</dbReference>
<dbReference type="EMBL" id="JABFTP020000185">
    <property type="protein sequence ID" value="KAL3286511.1"/>
    <property type="molecule type" value="Genomic_DNA"/>
</dbReference>